<sequence>MPTLNKSILLVGHASGRYISGAELSLIDNLKSLVALGRRVVVIIPNEDNPDYISRIREFTQEIYFVHIPWNIANNKADSDIIERIVEIANITNAEMIFSNTITMREPLIAARRMSIPSVCVVREVPAHDSSLSIMLKKDLKQIVSEIHTISDFIIANSIYTLNAFHLNGKSAIVRNTFNEELLKMIRENNKTFNIGYVGNLNREKGFADFISIARHFETQENLRFLAFGNMEPAFLSEYGDDFPKNIELKGYESDQAKIYPNLDLLLQLSILNESFSRVTLESMASAVPVIAYNVGAVAELFNNGVTGYLVVPGDIDEITRLISFLSQDPVGAGNMGDAARSFAQGNFSPELQVQDLKRVLTAVTVNHENALHFSTDISIPVSEINRSHFKEPFLVGNRARFATATGVKFVSDNQFVVASLLGQQLHLYEFDSKNRTGALVSTIDSHNGNILVSLDTIDFNGKDLIIGADCEFSSISTYRVSNKSLEYLETIPVGDSPTNFIHGAIFATSDSNVVAACITAGNKGISFYNRLTKKMIGHFSTGDWGVKDMAMLALDSDRFIAVCTKSNVGQDLKTEHAINLLVVQTSKWLFRFKRFKVISEFLIPDESIETIQIRGEYIFLACQSADSITVMRHENGNLYKVDELQGFSFPHGVDISPDGKWMAVANYGTSSVRIRENTFPV</sequence>
<evidence type="ECO:0000259" key="1">
    <source>
        <dbReference type="Pfam" id="PF00534"/>
    </source>
</evidence>
<dbReference type="InterPro" id="IPR001296">
    <property type="entry name" value="Glyco_trans_1"/>
</dbReference>
<feature type="domain" description="Glycosyl transferase family 1" evidence="1">
    <location>
        <begin position="184"/>
        <end position="341"/>
    </location>
</feature>
<accession>A0A6J7IPE5</accession>
<dbReference type="GO" id="GO:0016757">
    <property type="term" value="F:glycosyltransferase activity"/>
    <property type="evidence" value="ECO:0007669"/>
    <property type="project" value="InterPro"/>
</dbReference>
<dbReference type="InterPro" id="IPR015943">
    <property type="entry name" value="WD40/YVTN_repeat-like_dom_sf"/>
</dbReference>
<dbReference type="EMBL" id="CAFBMZ010000078">
    <property type="protein sequence ID" value="CAB4932605.1"/>
    <property type="molecule type" value="Genomic_DNA"/>
</dbReference>
<dbReference type="InterPro" id="IPR050194">
    <property type="entry name" value="Glycosyltransferase_grp1"/>
</dbReference>
<dbReference type="CDD" id="cd03801">
    <property type="entry name" value="GT4_PimA-like"/>
    <property type="match status" value="1"/>
</dbReference>
<organism evidence="2">
    <name type="scientific">freshwater metagenome</name>
    <dbReference type="NCBI Taxonomy" id="449393"/>
    <lineage>
        <taxon>unclassified sequences</taxon>
        <taxon>metagenomes</taxon>
        <taxon>ecological metagenomes</taxon>
    </lineage>
</organism>
<gene>
    <name evidence="2" type="ORF">UFOPK3684_01043</name>
</gene>
<dbReference type="PANTHER" id="PTHR45947:SF3">
    <property type="entry name" value="SULFOQUINOVOSYL TRANSFERASE SQD2"/>
    <property type="match status" value="1"/>
</dbReference>
<dbReference type="Gene3D" id="3.40.50.2000">
    <property type="entry name" value="Glycogen Phosphorylase B"/>
    <property type="match status" value="2"/>
</dbReference>
<name>A0A6J7IPE5_9ZZZZ</name>
<protein>
    <submittedName>
        <fullName evidence="2">Unannotated protein</fullName>
    </submittedName>
</protein>
<proteinExistence type="predicted"/>
<reference evidence="2" key="1">
    <citation type="submission" date="2020-05" db="EMBL/GenBank/DDBJ databases">
        <authorList>
            <person name="Chiriac C."/>
            <person name="Salcher M."/>
            <person name="Ghai R."/>
            <person name="Kavagutti S V."/>
        </authorList>
    </citation>
    <scope>NUCLEOTIDE SEQUENCE</scope>
</reference>
<dbReference type="PANTHER" id="PTHR45947">
    <property type="entry name" value="SULFOQUINOVOSYL TRANSFERASE SQD2"/>
    <property type="match status" value="1"/>
</dbReference>
<dbReference type="Pfam" id="PF00534">
    <property type="entry name" value="Glycos_transf_1"/>
    <property type="match status" value="1"/>
</dbReference>
<dbReference type="AlphaFoldDB" id="A0A6J7IPE5"/>
<dbReference type="SUPFAM" id="SSF53756">
    <property type="entry name" value="UDP-Glycosyltransferase/glycogen phosphorylase"/>
    <property type="match status" value="1"/>
</dbReference>
<dbReference type="SUPFAM" id="SSF75011">
    <property type="entry name" value="3-carboxy-cis,cis-mucoante lactonizing enzyme"/>
    <property type="match status" value="1"/>
</dbReference>
<evidence type="ECO:0000313" key="2">
    <source>
        <dbReference type="EMBL" id="CAB4932605.1"/>
    </source>
</evidence>
<dbReference type="Gene3D" id="2.130.10.10">
    <property type="entry name" value="YVTN repeat-like/Quinoprotein amine dehydrogenase"/>
    <property type="match status" value="1"/>
</dbReference>